<sequence>MSYGWVTESALLPKKSKEIPVDSKSFIGLQTQIFELSQEKASNSKIPTGRSLKEILIRKKVQPPPPAEESKEVDNRVNQNLISRCDIYQEMKTKGCEENEKFLVNFNKDSDSSDEDKNTNSESKKENPLNYERETAYKSQKIVKQSYDHTLTQLEKDSLPEVLNEKELLKQQQILIKKKRQERLEARKEKVRKMKSFENV</sequence>
<organism evidence="2 3">
    <name type="scientific">Blepharisma stoltei</name>
    <dbReference type="NCBI Taxonomy" id="1481888"/>
    <lineage>
        <taxon>Eukaryota</taxon>
        <taxon>Sar</taxon>
        <taxon>Alveolata</taxon>
        <taxon>Ciliophora</taxon>
        <taxon>Postciliodesmatophora</taxon>
        <taxon>Heterotrichea</taxon>
        <taxon>Heterotrichida</taxon>
        <taxon>Blepharismidae</taxon>
        <taxon>Blepharisma</taxon>
    </lineage>
</organism>
<reference evidence="2" key="1">
    <citation type="submission" date="2021-09" db="EMBL/GenBank/DDBJ databases">
        <authorList>
            <consortium name="AG Swart"/>
            <person name="Singh M."/>
            <person name="Singh A."/>
            <person name="Seah K."/>
            <person name="Emmerich C."/>
        </authorList>
    </citation>
    <scope>NUCLEOTIDE SEQUENCE</scope>
    <source>
        <strain evidence="2">ATCC30299</strain>
    </source>
</reference>
<dbReference type="Proteomes" id="UP001162131">
    <property type="component" value="Unassembled WGS sequence"/>
</dbReference>
<keyword evidence="3" id="KW-1185">Reference proteome</keyword>
<accession>A0AAU9IFA8</accession>
<feature type="region of interest" description="Disordered" evidence="1">
    <location>
        <begin position="106"/>
        <end position="137"/>
    </location>
</feature>
<name>A0AAU9IFA8_9CILI</name>
<comment type="caution">
    <text evidence="2">The sequence shown here is derived from an EMBL/GenBank/DDBJ whole genome shotgun (WGS) entry which is preliminary data.</text>
</comment>
<evidence type="ECO:0000256" key="1">
    <source>
        <dbReference type="SAM" id="MobiDB-lite"/>
    </source>
</evidence>
<evidence type="ECO:0000313" key="3">
    <source>
        <dbReference type="Proteomes" id="UP001162131"/>
    </source>
</evidence>
<proteinExistence type="predicted"/>
<feature type="compositionally biased region" description="Basic and acidic residues" evidence="1">
    <location>
        <begin position="108"/>
        <end position="136"/>
    </location>
</feature>
<evidence type="ECO:0000313" key="2">
    <source>
        <dbReference type="EMBL" id="CAG9312147.1"/>
    </source>
</evidence>
<dbReference type="EMBL" id="CAJZBQ010000005">
    <property type="protein sequence ID" value="CAG9312147.1"/>
    <property type="molecule type" value="Genomic_DNA"/>
</dbReference>
<dbReference type="AlphaFoldDB" id="A0AAU9IFA8"/>
<protein>
    <submittedName>
        <fullName evidence="2">Uncharacterized protein</fullName>
    </submittedName>
</protein>
<gene>
    <name evidence="2" type="ORF">BSTOLATCC_MIC5395</name>
</gene>